<evidence type="ECO:0000256" key="6">
    <source>
        <dbReference type="ARBA" id="ARBA00012487"/>
    </source>
</evidence>
<organism evidence="19 20">
    <name type="scientific">Scheffersomyces spartinae</name>
    <dbReference type="NCBI Taxonomy" id="45513"/>
    <lineage>
        <taxon>Eukaryota</taxon>
        <taxon>Fungi</taxon>
        <taxon>Dikarya</taxon>
        <taxon>Ascomycota</taxon>
        <taxon>Saccharomycotina</taxon>
        <taxon>Pichiomycetes</taxon>
        <taxon>Debaryomycetaceae</taxon>
        <taxon>Scheffersomyces</taxon>
    </lineage>
</organism>
<dbReference type="GO" id="GO:0016024">
    <property type="term" value="P:CDP-diacylglycerol biosynthetic process"/>
    <property type="evidence" value="ECO:0007669"/>
    <property type="project" value="TreeGrafter"/>
</dbReference>
<keyword evidence="8" id="KW-0444">Lipid biosynthesis</keyword>
<evidence type="ECO:0000256" key="2">
    <source>
        <dbReference type="ARBA" id="ARBA00004443"/>
    </source>
</evidence>
<dbReference type="GO" id="GO:0004605">
    <property type="term" value="F:phosphatidate cytidylyltransferase activity"/>
    <property type="evidence" value="ECO:0007669"/>
    <property type="project" value="UniProtKB-EC"/>
</dbReference>
<comment type="caution">
    <text evidence="19">The sequence shown here is derived from an EMBL/GenBank/DDBJ whole genome shotgun (WGS) entry which is preliminary data.</text>
</comment>
<evidence type="ECO:0000256" key="11">
    <source>
        <dbReference type="ARBA" id="ARBA00022792"/>
    </source>
</evidence>
<dbReference type="GO" id="GO:0005743">
    <property type="term" value="C:mitochondrial inner membrane"/>
    <property type="evidence" value="ECO:0007669"/>
    <property type="project" value="UniProtKB-SubCell"/>
</dbReference>
<keyword evidence="17" id="KW-1208">Phospholipid metabolism</keyword>
<evidence type="ECO:0000256" key="14">
    <source>
        <dbReference type="ARBA" id="ARBA00023128"/>
    </source>
</evidence>
<evidence type="ECO:0000256" key="3">
    <source>
        <dbReference type="ARBA" id="ARBA00005119"/>
    </source>
</evidence>
<evidence type="ECO:0000256" key="7">
    <source>
        <dbReference type="ARBA" id="ARBA00018337"/>
    </source>
</evidence>
<keyword evidence="20" id="KW-1185">Reference proteome</keyword>
<keyword evidence="10" id="KW-0548">Nucleotidyltransferase</keyword>
<dbReference type="PANTHER" id="PTHR13619:SF0">
    <property type="entry name" value="PHOSPHATIDATE CYTIDYLYLTRANSFERASE, MITOCHONDRIAL"/>
    <property type="match status" value="1"/>
</dbReference>
<evidence type="ECO:0000256" key="5">
    <source>
        <dbReference type="ARBA" id="ARBA00005458"/>
    </source>
</evidence>
<keyword evidence="14" id="KW-0496">Mitochondrion</keyword>
<evidence type="ECO:0000256" key="18">
    <source>
        <dbReference type="ARBA" id="ARBA00029893"/>
    </source>
</evidence>
<keyword evidence="16" id="KW-0594">Phospholipid biosynthesis</keyword>
<comment type="similarity">
    <text evidence="5">Belongs to the TAM41 family.</text>
</comment>
<evidence type="ECO:0000256" key="15">
    <source>
        <dbReference type="ARBA" id="ARBA00023136"/>
    </source>
</evidence>
<dbReference type="GO" id="GO:0032049">
    <property type="term" value="P:cardiolipin biosynthetic process"/>
    <property type="evidence" value="ECO:0007669"/>
    <property type="project" value="InterPro"/>
</dbReference>
<evidence type="ECO:0000256" key="9">
    <source>
        <dbReference type="ARBA" id="ARBA00022679"/>
    </source>
</evidence>
<keyword evidence="15" id="KW-0472">Membrane</keyword>
<evidence type="ECO:0000256" key="13">
    <source>
        <dbReference type="ARBA" id="ARBA00023098"/>
    </source>
</evidence>
<evidence type="ECO:0000256" key="8">
    <source>
        <dbReference type="ARBA" id="ARBA00022516"/>
    </source>
</evidence>
<comment type="cofactor">
    <cofactor evidence="1">
        <name>Mg(2+)</name>
        <dbReference type="ChEBI" id="CHEBI:18420"/>
    </cofactor>
</comment>
<reference evidence="19" key="1">
    <citation type="submission" date="2021-03" db="EMBL/GenBank/DDBJ databases">
        <authorList>
            <person name="Palmer J.M."/>
        </authorList>
    </citation>
    <scope>NUCLEOTIDE SEQUENCE</scope>
    <source>
        <strain evidence="19">ARV_011</strain>
    </source>
</reference>
<keyword evidence="12" id="KW-0460">Magnesium</keyword>
<comment type="pathway">
    <text evidence="4">Lipid metabolism.</text>
</comment>
<keyword evidence="11" id="KW-0999">Mitochondrion inner membrane</keyword>
<protein>
    <recommendedName>
        <fullName evidence="7">Phosphatidate cytidylyltransferase, mitochondrial</fullName>
        <ecNumber evidence="6">2.7.7.41</ecNumber>
    </recommendedName>
    <alternativeName>
        <fullName evidence="18">CDP-diacylglycerol synthase</fullName>
    </alternativeName>
</protein>
<dbReference type="Proteomes" id="UP000790833">
    <property type="component" value="Unassembled WGS sequence"/>
</dbReference>
<evidence type="ECO:0000256" key="12">
    <source>
        <dbReference type="ARBA" id="ARBA00022842"/>
    </source>
</evidence>
<gene>
    <name evidence="19" type="primary">TAM41</name>
    <name evidence="19" type="ORF">KQ657_000749</name>
</gene>
<accession>A0A9P8AHZ8</accession>
<sequence>MIRFLRHLSTKYVYSDRYFQPIITLGVKGIDKLAPKEGSPSFDNQVFSSTNNEVLKKIVNEFSNSGIQFLFGYGSGVFEQSGYSASEKSSIQIDLIHVVEDGVKFHNVNMATHSSHYSAIKYLPVGIVNHLQNLGAGIYFNPYVPMQSYLVKYGVMSMDKAVEDISEWNSLYLAGRLQKPVNYLIDNRTIRLLNQYNLKSALSLAVLLMKEPYFDERQLYETITRISYLGDIRYILGGENPNKVKNIVSKQFDKFQVLYSLLVDYFVDRRYLVITGEAASTSASASVSSVRQFYKNLSNDDRVYLISKLPLNFRKKLYAFYIDKSIREIARDPSLQDNLVKVIGSIVRWPSVTQLLKGVATAGLLKSARYALEKKLKAMRV</sequence>
<proteinExistence type="inferred from homology"/>
<evidence type="ECO:0000256" key="10">
    <source>
        <dbReference type="ARBA" id="ARBA00022695"/>
    </source>
</evidence>
<evidence type="ECO:0000256" key="4">
    <source>
        <dbReference type="ARBA" id="ARBA00005189"/>
    </source>
</evidence>
<dbReference type="PANTHER" id="PTHR13619">
    <property type="entry name" value="PHOSPHATIDATE CYTIDYLYLTRANSFERASE, MITOCHONDRIAL"/>
    <property type="match status" value="1"/>
</dbReference>
<dbReference type="EC" id="2.7.7.41" evidence="6"/>
<evidence type="ECO:0000256" key="1">
    <source>
        <dbReference type="ARBA" id="ARBA00001946"/>
    </source>
</evidence>
<name>A0A9P8AHZ8_9ASCO</name>
<evidence type="ECO:0000256" key="16">
    <source>
        <dbReference type="ARBA" id="ARBA00023209"/>
    </source>
</evidence>
<dbReference type="InterPro" id="IPR015222">
    <property type="entry name" value="Tam41"/>
</dbReference>
<dbReference type="Pfam" id="PF09139">
    <property type="entry name" value="Tam41_Mmp37"/>
    <property type="match status" value="1"/>
</dbReference>
<dbReference type="GeneID" id="66114123"/>
<dbReference type="OrthoDB" id="341477at2759"/>
<comment type="pathway">
    <text evidence="3">Phospholipid metabolism; CDP-diacylglycerol biosynthesis; CDP-diacylglycerol from sn-glycerol 3-phosphate: step 3/3.</text>
</comment>
<evidence type="ECO:0000313" key="19">
    <source>
        <dbReference type="EMBL" id="KAG7193333.1"/>
    </source>
</evidence>
<evidence type="ECO:0000313" key="20">
    <source>
        <dbReference type="Proteomes" id="UP000790833"/>
    </source>
</evidence>
<dbReference type="RefSeq" id="XP_043048881.1">
    <property type="nucleotide sequence ID" value="XM_043191574.1"/>
</dbReference>
<dbReference type="EMBL" id="JAHMUF010000012">
    <property type="protein sequence ID" value="KAG7193333.1"/>
    <property type="molecule type" value="Genomic_DNA"/>
</dbReference>
<comment type="subcellular location">
    <subcellularLocation>
        <location evidence="2">Mitochondrion inner membrane</location>
        <topology evidence="2">Peripheral membrane protein</topology>
        <orientation evidence="2">Matrix side</orientation>
    </subcellularLocation>
</comment>
<dbReference type="PIRSF" id="PIRSF028840">
    <property type="entry name" value="Mmp37"/>
    <property type="match status" value="1"/>
</dbReference>
<keyword evidence="9" id="KW-0808">Transferase</keyword>
<keyword evidence="13" id="KW-0443">Lipid metabolism</keyword>
<evidence type="ECO:0000256" key="17">
    <source>
        <dbReference type="ARBA" id="ARBA00023264"/>
    </source>
</evidence>
<dbReference type="AlphaFoldDB" id="A0A9P8AHZ8"/>